<dbReference type="InterPro" id="IPR050595">
    <property type="entry name" value="Bact_response_regulator"/>
</dbReference>
<dbReference type="SUPFAM" id="SSF52172">
    <property type="entry name" value="CheY-like"/>
    <property type="match status" value="1"/>
</dbReference>
<feature type="domain" description="Response regulatory" evidence="4">
    <location>
        <begin position="29"/>
        <end position="137"/>
    </location>
</feature>
<evidence type="ECO:0000313" key="6">
    <source>
        <dbReference type="Proteomes" id="UP000431744"/>
    </source>
</evidence>
<dbReference type="PANTHER" id="PTHR44591:SF3">
    <property type="entry name" value="RESPONSE REGULATORY DOMAIN-CONTAINING PROTEIN"/>
    <property type="match status" value="1"/>
</dbReference>
<keyword evidence="6" id="KW-1185">Reference proteome</keyword>
<dbReference type="OrthoDB" id="5244745at2"/>
<reference evidence="5 6" key="1">
    <citation type="submission" date="2019-09" db="EMBL/GenBank/DDBJ databases">
        <title>Phylogeny of genus Pseudoclavibacter and closely related genus.</title>
        <authorList>
            <person name="Li Y."/>
        </authorList>
    </citation>
    <scope>NUCLEOTIDE SEQUENCE [LARGE SCALE GENOMIC DNA]</scope>
    <source>
        <strain evidence="5 6">EGI 60007</strain>
    </source>
</reference>
<proteinExistence type="predicted"/>
<dbReference type="Pfam" id="PF00072">
    <property type="entry name" value="Response_reg"/>
    <property type="match status" value="1"/>
</dbReference>
<feature type="modified residue" description="4-aspartylphosphate" evidence="2">
    <location>
        <position position="78"/>
    </location>
</feature>
<evidence type="ECO:0000256" key="3">
    <source>
        <dbReference type="SAM" id="MobiDB-lite"/>
    </source>
</evidence>
<dbReference type="InterPro" id="IPR001789">
    <property type="entry name" value="Sig_transdc_resp-reg_receiver"/>
</dbReference>
<protein>
    <submittedName>
        <fullName evidence="5">Response regulator</fullName>
    </submittedName>
</protein>
<name>A0A6H9WNG1_9MICO</name>
<dbReference type="SMART" id="SM00448">
    <property type="entry name" value="REC"/>
    <property type="match status" value="1"/>
</dbReference>
<sequence length="140" mass="15527">MAGAHRTRRRCRDRARSRGGVPVTGTTPLVLVLDDTTDQRELLRVHLERAGCRVDVAATLSEAEERVRHEAPDIAVIDLLLGDENGWDAQKRLRELSPRTAIVISSVLDAADYPCADAVLPKPFTRTQVAEIVHELRRSA</sequence>
<feature type="region of interest" description="Disordered" evidence="3">
    <location>
        <begin position="1"/>
        <end position="22"/>
    </location>
</feature>
<dbReference type="PROSITE" id="PS50110">
    <property type="entry name" value="RESPONSE_REGULATORY"/>
    <property type="match status" value="1"/>
</dbReference>
<dbReference type="Gene3D" id="3.40.50.2300">
    <property type="match status" value="1"/>
</dbReference>
<dbReference type="InterPro" id="IPR011006">
    <property type="entry name" value="CheY-like_superfamily"/>
</dbReference>
<dbReference type="Proteomes" id="UP000431744">
    <property type="component" value="Unassembled WGS sequence"/>
</dbReference>
<feature type="compositionally biased region" description="Basic residues" evidence="3">
    <location>
        <begin position="1"/>
        <end position="17"/>
    </location>
</feature>
<evidence type="ECO:0000259" key="4">
    <source>
        <dbReference type="PROSITE" id="PS50110"/>
    </source>
</evidence>
<evidence type="ECO:0000256" key="2">
    <source>
        <dbReference type="PROSITE-ProRule" id="PRU00169"/>
    </source>
</evidence>
<evidence type="ECO:0000313" key="5">
    <source>
        <dbReference type="EMBL" id="KAB1648308.1"/>
    </source>
</evidence>
<comment type="caution">
    <text evidence="5">The sequence shown here is derived from an EMBL/GenBank/DDBJ whole genome shotgun (WGS) entry which is preliminary data.</text>
</comment>
<dbReference type="CDD" id="cd00156">
    <property type="entry name" value="REC"/>
    <property type="match status" value="1"/>
</dbReference>
<keyword evidence="1 2" id="KW-0597">Phosphoprotein</keyword>
<dbReference type="PANTHER" id="PTHR44591">
    <property type="entry name" value="STRESS RESPONSE REGULATOR PROTEIN 1"/>
    <property type="match status" value="1"/>
</dbReference>
<evidence type="ECO:0000256" key="1">
    <source>
        <dbReference type="ARBA" id="ARBA00022553"/>
    </source>
</evidence>
<dbReference type="GO" id="GO:0000160">
    <property type="term" value="P:phosphorelay signal transduction system"/>
    <property type="evidence" value="ECO:0007669"/>
    <property type="project" value="InterPro"/>
</dbReference>
<gene>
    <name evidence="5" type="ORF">F8O04_11450</name>
</gene>
<dbReference type="AlphaFoldDB" id="A0A6H9WNG1"/>
<accession>A0A6H9WNG1</accession>
<organism evidence="5 6">
    <name type="scientific">Pseudoclavibacter endophyticus</name>
    <dbReference type="NCBI Taxonomy" id="1778590"/>
    <lineage>
        <taxon>Bacteria</taxon>
        <taxon>Bacillati</taxon>
        <taxon>Actinomycetota</taxon>
        <taxon>Actinomycetes</taxon>
        <taxon>Micrococcales</taxon>
        <taxon>Microbacteriaceae</taxon>
        <taxon>Pseudoclavibacter</taxon>
    </lineage>
</organism>
<dbReference type="EMBL" id="WBJY01000002">
    <property type="protein sequence ID" value="KAB1648308.1"/>
    <property type="molecule type" value="Genomic_DNA"/>
</dbReference>